<dbReference type="InterPro" id="IPR016152">
    <property type="entry name" value="PTrfase/Anion_transptr"/>
</dbReference>
<dbReference type="Pfam" id="PF05043">
    <property type="entry name" value="Mga"/>
    <property type="match status" value="1"/>
</dbReference>
<evidence type="ECO:0000256" key="5">
    <source>
        <dbReference type="ARBA" id="ARBA00023163"/>
    </source>
</evidence>
<evidence type="ECO:0000256" key="3">
    <source>
        <dbReference type="ARBA" id="ARBA00023015"/>
    </source>
</evidence>
<evidence type="ECO:0000256" key="1">
    <source>
        <dbReference type="ARBA" id="ARBA00022679"/>
    </source>
</evidence>
<keyword evidence="3" id="KW-0805">Transcription regulation</keyword>
<accession>A0ABW4C9T0</accession>
<evidence type="ECO:0000259" key="8">
    <source>
        <dbReference type="PROSITE" id="PS51372"/>
    </source>
</evidence>
<dbReference type="PROSITE" id="PS51099">
    <property type="entry name" value="PTS_EIIB_TYPE_2"/>
    <property type="match status" value="1"/>
</dbReference>
<keyword evidence="10" id="KW-1185">Reference proteome</keyword>
<keyword evidence="2" id="KW-0677">Repeat</keyword>
<feature type="domain" description="PRD" evidence="8">
    <location>
        <begin position="297"/>
        <end position="404"/>
    </location>
</feature>
<keyword evidence="5" id="KW-0804">Transcription</keyword>
<organism evidence="9 10">
    <name type="scientific">Kroppenstedtia sanguinis</name>
    <dbReference type="NCBI Taxonomy" id="1380684"/>
    <lineage>
        <taxon>Bacteria</taxon>
        <taxon>Bacillati</taxon>
        <taxon>Bacillota</taxon>
        <taxon>Bacilli</taxon>
        <taxon>Bacillales</taxon>
        <taxon>Thermoactinomycetaceae</taxon>
        <taxon>Kroppenstedtia</taxon>
    </lineage>
</organism>
<dbReference type="InterPro" id="IPR050661">
    <property type="entry name" value="BglG_antiterminators"/>
</dbReference>
<evidence type="ECO:0000259" key="7">
    <source>
        <dbReference type="PROSITE" id="PS51099"/>
    </source>
</evidence>
<dbReference type="CDD" id="cd05568">
    <property type="entry name" value="PTS_IIB_bgl_like"/>
    <property type="match status" value="1"/>
</dbReference>
<dbReference type="SUPFAM" id="SSF63520">
    <property type="entry name" value="PTS-regulatory domain, PRD"/>
    <property type="match status" value="2"/>
</dbReference>
<dbReference type="Gene3D" id="3.40.50.2300">
    <property type="match status" value="1"/>
</dbReference>
<dbReference type="Gene3D" id="3.40.930.10">
    <property type="entry name" value="Mannitol-specific EII, Chain A"/>
    <property type="match status" value="1"/>
</dbReference>
<dbReference type="Gene3D" id="1.10.10.10">
    <property type="entry name" value="Winged helix-like DNA-binding domain superfamily/Winged helix DNA-binding domain"/>
    <property type="match status" value="2"/>
</dbReference>
<dbReference type="Pfam" id="PF00874">
    <property type="entry name" value="PRD"/>
    <property type="match status" value="2"/>
</dbReference>
<dbReference type="PANTHER" id="PTHR30185">
    <property type="entry name" value="CRYPTIC BETA-GLUCOSIDE BGL OPERON ANTITERMINATOR"/>
    <property type="match status" value="1"/>
</dbReference>
<reference evidence="10" key="1">
    <citation type="journal article" date="2019" name="Int. J. Syst. Evol. Microbiol.">
        <title>The Global Catalogue of Microorganisms (GCM) 10K type strain sequencing project: providing services to taxonomists for standard genome sequencing and annotation.</title>
        <authorList>
            <consortium name="The Broad Institute Genomics Platform"/>
            <consortium name="The Broad Institute Genome Sequencing Center for Infectious Disease"/>
            <person name="Wu L."/>
            <person name="Ma J."/>
        </authorList>
    </citation>
    <scope>NUCLEOTIDE SEQUENCE [LARGE SCALE GENOMIC DNA]</scope>
    <source>
        <strain evidence="10">S1</strain>
    </source>
</reference>
<dbReference type="InterPro" id="IPR013011">
    <property type="entry name" value="PTS_EIIB_2"/>
</dbReference>
<sequence>MLKVHGRLLDLLDQFLKNESVLNRSILSQALGVSTKTIQNDIRELNDLMRPYGAEIESRRGNGYKLRIEDKENFRRFRQEFYPSASSRIPSTQEERITYILTKLLTGKSYIKLEELAKDLYVSKSTVHLLMKEVSEILQPYRLTIERRPYHGIRVTGDELSLRSCISQYLLPRDVHVPLLEKEYEWEGISDLHLIRDTVLKYIEQTNVYLSDLELDNLVIHIAIAIRRIKEQHYIESFQLDLQEIAETREYEIAEHIIGYLEKVLQISFPKEEIFYVTIHLLGTSMTTRGLGSLQEVLGEPVHSILEEILQTVSHRMGRNFKQDRELKFGLGLHIKAVMNRMKYGLNIRNPLLSEIKTSYPYAFELALTASDILSRHLGTPIHEDETGYLAIHFGVALNRSQDAKPRKRCLLVCASGLGSAQLLKNKVHETFKDEIEIVGVIGYYQLSGEEIARQNIDLVVSTVHIPLSLPVPVIKVHSIFDQQDVKAIREGLSIEIRNEVKPYIREDMIFLQHKFSSKEEVIRFLCDQAKQAGLVPEGFYNAVIEREKVSSTAWGHSVAIPHPIRPLSDQTFIAFCTLKKPIPWKDQQVQLIALLSVKQGNVQDLQMLYDLLYNLMNHVGTVHHLVRAENVGNFVNILLKTSVT</sequence>
<gene>
    <name evidence="9" type="ORF">ACFQ4Y_11405</name>
</gene>
<feature type="domain" description="PTS EIIB type-2" evidence="7">
    <location>
        <begin position="408"/>
        <end position="501"/>
    </location>
</feature>
<dbReference type="Gene3D" id="1.10.1790.10">
    <property type="entry name" value="PRD domain"/>
    <property type="match status" value="2"/>
</dbReference>
<dbReference type="InterPro" id="IPR013196">
    <property type="entry name" value="HTH_11"/>
</dbReference>
<dbReference type="InterPro" id="IPR011608">
    <property type="entry name" value="PRD"/>
</dbReference>
<dbReference type="InterPro" id="IPR007737">
    <property type="entry name" value="Mga_HTH"/>
</dbReference>
<keyword evidence="4" id="KW-0010">Activator</keyword>
<keyword evidence="1" id="KW-0808">Transferase</keyword>
<feature type="domain" description="PTS EIIA type-2" evidence="6">
    <location>
        <begin position="503"/>
        <end position="642"/>
    </location>
</feature>
<dbReference type="Proteomes" id="UP001597282">
    <property type="component" value="Unassembled WGS sequence"/>
</dbReference>
<dbReference type="InterPro" id="IPR036095">
    <property type="entry name" value="PTS_EIIB-like_sf"/>
</dbReference>
<comment type="caution">
    <text evidence="9">The sequence shown here is derived from an EMBL/GenBank/DDBJ whole genome shotgun (WGS) entry which is preliminary data.</text>
</comment>
<evidence type="ECO:0000256" key="2">
    <source>
        <dbReference type="ARBA" id="ARBA00022737"/>
    </source>
</evidence>
<dbReference type="InterPro" id="IPR002178">
    <property type="entry name" value="PTS_EIIA_type-2_dom"/>
</dbReference>
<protein>
    <submittedName>
        <fullName evidence="9">BglG family transcription antiterminator</fullName>
    </submittedName>
</protein>
<dbReference type="InterPro" id="IPR036634">
    <property type="entry name" value="PRD_sf"/>
</dbReference>
<dbReference type="EMBL" id="JBHTNU010000010">
    <property type="protein sequence ID" value="MFD1427512.1"/>
    <property type="molecule type" value="Genomic_DNA"/>
</dbReference>
<dbReference type="CDD" id="cd00211">
    <property type="entry name" value="PTS_IIA_fru"/>
    <property type="match status" value="1"/>
</dbReference>
<evidence type="ECO:0000256" key="4">
    <source>
        <dbReference type="ARBA" id="ARBA00023159"/>
    </source>
</evidence>
<proteinExistence type="predicted"/>
<dbReference type="PROSITE" id="PS51372">
    <property type="entry name" value="PRD_2"/>
    <property type="match status" value="2"/>
</dbReference>
<dbReference type="InterPro" id="IPR036388">
    <property type="entry name" value="WH-like_DNA-bd_sf"/>
</dbReference>
<name>A0ABW4C9T0_9BACL</name>
<evidence type="ECO:0000313" key="9">
    <source>
        <dbReference type="EMBL" id="MFD1427512.1"/>
    </source>
</evidence>
<dbReference type="SUPFAM" id="SSF55804">
    <property type="entry name" value="Phoshotransferase/anion transport protein"/>
    <property type="match status" value="1"/>
</dbReference>
<dbReference type="RefSeq" id="WP_380165600.1">
    <property type="nucleotide sequence ID" value="NZ_JBHTNU010000010.1"/>
</dbReference>
<dbReference type="PANTHER" id="PTHR30185:SF13">
    <property type="entry name" value="LICABCH OPERON REGULATOR-RELATED"/>
    <property type="match status" value="1"/>
</dbReference>
<dbReference type="InterPro" id="IPR003501">
    <property type="entry name" value="PTS_EIIB_2/3"/>
</dbReference>
<evidence type="ECO:0000313" key="10">
    <source>
        <dbReference type="Proteomes" id="UP001597282"/>
    </source>
</evidence>
<feature type="domain" description="PRD" evidence="8">
    <location>
        <begin position="186"/>
        <end position="291"/>
    </location>
</feature>
<dbReference type="Pfam" id="PF00359">
    <property type="entry name" value="PTS_EIIA_2"/>
    <property type="match status" value="1"/>
</dbReference>
<dbReference type="Pfam" id="PF02302">
    <property type="entry name" value="PTS_IIB"/>
    <property type="match status" value="1"/>
</dbReference>
<dbReference type="SUPFAM" id="SSF52794">
    <property type="entry name" value="PTS system IIB component-like"/>
    <property type="match status" value="1"/>
</dbReference>
<evidence type="ECO:0000259" key="6">
    <source>
        <dbReference type="PROSITE" id="PS51094"/>
    </source>
</evidence>
<dbReference type="Pfam" id="PF08279">
    <property type="entry name" value="HTH_11"/>
    <property type="match status" value="1"/>
</dbReference>
<dbReference type="PROSITE" id="PS51094">
    <property type="entry name" value="PTS_EIIA_TYPE_2"/>
    <property type="match status" value="1"/>
</dbReference>